<evidence type="ECO:0000256" key="1">
    <source>
        <dbReference type="SAM" id="MobiDB-lite"/>
    </source>
</evidence>
<feature type="compositionally biased region" description="Polar residues" evidence="1">
    <location>
        <begin position="9"/>
        <end position="21"/>
    </location>
</feature>
<gene>
    <name evidence="2" type="ORF">CALCODRAFT_506682</name>
</gene>
<dbReference type="AlphaFoldDB" id="A0A165IPD1"/>
<reference evidence="2 3" key="1">
    <citation type="journal article" date="2016" name="Mol. Biol. Evol.">
        <title>Comparative Genomics of Early-Diverging Mushroom-Forming Fungi Provides Insights into the Origins of Lignocellulose Decay Capabilities.</title>
        <authorList>
            <person name="Nagy L.G."/>
            <person name="Riley R."/>
            <person name="Tritt A."/>
            <person name="Adam C."/>
            <person name="Daum C."/>
            <person name="Floudas D."/>
            <person name="Sun H."/>
            <person name="Yadav J.S."/>
            <person name="Pangilinan J."/>
            <person name="Larsson K.H."/>
            <person name="Matsuura K."/>
            <person name="Barry K."/>
            <person name="Labutti K."/>
            <person name="Kuo R."/>
            <person name="Ohm R.A."/>
            <person name="Bhattacharya S.S."/>
            <person name="Shirouzu T."/>
            <person name="Yoshinaga Y."/>
            <person name="Martin F.M."/>
            <person name="Grigoriev I.V."/>
            <person name="Hibbett D.S."/>
        </authorList>
    </citation>
    <scope>NUCLEOTIDE SEQUENCE [LARGE SCALE GENOMIC DNA]</scope>
    <source>
        <strain evidence="2 3">HHB12733</strain>
    </source>
</reference>
<keyword evidence="3" id="KW-1185">Reference proteome</keyword>
<sequence length="555" mass="61052">MDSPPEYSTGDSLKHASTGSLPRQKLFTPPPAYNDNDPQEVTIADAIRMCRGARVAALEKLIDRYLKRQAQSNRQSSRVKVTSIMINHSNAGASFIRYRIDWRTGSRATALWLPVILRPTGSPRSHDRNSSTGARGRKRWGSEYVHQFLSSARSIRQGERKSFQSPVSSPTCSGIQLLSTVFWPQPGVLTIPAGLLAVESDVQLLPGARPPTLLSTLGSRSNRHNNGHINPTFPTPPASPTPGPTELIPVFFANVAREHGRRFSSPWRQSAYKPHSGLRDELVKLGLFHNEVGRALGVVRFGLKSSALTSAWREGHFGWSHQPAVTVECGKKNERGVEGITSAQRPTRPHIEEAPPRGPTPRNMGLAAHPVKLPSHTVTDKCIEIGDNAFGDGVHYVKEMNGSCGAKWTGDQNRQLNEVETGSDGGSIGESEWSLRTRSTRRAISGRKNSPEEDTLYCSCKRKVPEHIAACRIQRSITIYPHGMATFHACLVSSYDVSAAPQARRQIYHWVAQHITVEVHRGVSHQSPMTELGQILPEASRKADYDATAQELVPG</sequence>
<evidence type="ECO:0000313" key="3">
    <source>
        <dbReference type="Proteomes" id="UP000076842"/>
    </source>
</evidence>
<name>A0A165IPD1_9BASI</name>
<protein>
    <submittedName>
        <fullName evidence="2">Uncharacterized protein</fullName>
    </submittedName>
</protein>
<dbReference type="InParanoid" id="A0A165IPD1"/>
<feature type="region of interest" description="Disordered" evidence="1">
    <location>
        <begin position="342"/>
        <end position="362"/>
    </location>
</feature>
<accession>A0A165IPD1</accession>
<dbReference type="EMBL" id="KV423928">
    <property type="protein sequence ID" value="KZT60832.1"/>
    <property type="molecule type" value="Genomic_DNA"/>
</dbReference>
<organism evidence="2 3">
    <name type="scientific">Calocera cornea HHB12733</name>
    <dbReference type="NCBI Taxonomy" id="1353952"/>
    <lineage>
        <taxon>Eukaryota</taxon>
        <taxon>Fungi</taxon>
        <taxon>Dikarya</taxon>
        <taxon>Basidiomycota</taxon>
        <taxon>Agaricomycotina</taxon>
        <taxon>Dacrymycetes</taxon>
        <taxon>Dacrymycetales</taxon>
        <taxon>Dacrymycetaceae</taxon>
        <taxon>Calocera</taxon>
    </lineage>
</organism>
<feature type="region of interest" description="Disordered" evidence="1">
    <location>
        <begin position="1"/>
        <end position="36"/>
    </location>
</feature>
<evidence type="ECO:0000313" key="2">
    <source>
        <dbReference type="EMBL" id="KZT60832.1"/>
    </source>
</evidence>
<proteinExistence type="predicted"/>
<dbReference type="Proteomes" id="UP000076842">
    <property type="component" value="Unassembled WGS sequence"/>
</dbReference>